<protein>
    <recommendedName>
        <fullName evidence="5">Transmembrane protein</fullName>
    </recommendedName>
</protein>
<keyword evidence="4" id="KW-1185">Reference proteome</keyword>
<evidence type="ECO:0000313" key="4">
    <source>
        <dbReference type="Proteomes" id="UP000775213"/>
    </source>
</evidence>
<dbReference type="AlphaFoldDB" id="A0AAV7HNL4"/>
<accession>A0AAV7HNL4</accession>
<keyword evidence="2" id="KW-0472">Membrane</keyword>
<organism evidence="3 4">
    <name type="scientific">Dendrobium chrysotoxum</name>
    <name type="common">Orchid</name>
    <dbReference type="NCBI Taxonomy" id="161865"/>
    <lineage>
        <taxon>Eukaryota</taxon>
        <taxon>Viridiplantae</taxon>
        <taxon>Streptophyta</taxon>
        <taxon>Embryophyta</taxon>
        <taxon>Tracheophyta</taxon>
        <taxon>Spermatophyta</taxon>
        <taxon>Magnoliopsida</taxon>
        <taxon>Liliopsida</taxon>
        <taxon>Asparagales</taxon>
        <taxon>Orchidaceae</taxon>
        <taxon>Epidendroideae</taxon>
        <taxon>Malaxideae</taxon>
        <taxon>Dendrobiinae</taxon>
        <taxon>Dendrobium</taxon>
    </lineage>
</organism>
<proteinExistence type="predicted"/>
<keyword evidence="2" id="KW-0812">Transmembrane</keyword>
<evidence type="ECO:0000256" key="1">
    <source>
        <dbReference type="SAM" id="MobiDB-lite"/>
    </source>
</evidence>
<keyword evidence="2" id="KW-1133">Transmembrane helix</keyword>
<comment type="caution">
    <text evidence="3">The sequence shown here is derived from an EMBL/GenBank/DDBJ whole genome shotgun (WGS) entry which is preliminary data.</text>
</comment>
<feature type="compositionally biased region" description="Basic and acidic residues" evidence="1">
    <location>
        <begin position="1"/>
        <end position="12"/>
    </location>
</feature>
<evidence type="ECO:0008006" key="5">
    <source>
        <dbReference type="Google" id="ProtNLM"/>
    </source>
</evidence>
<dbReference type="EMBL" id="JAGFBR010000003">
    <property type="protein sequence ID" value="KAH0469098.1"/>
    <property type="molecule type" value="Genomic_DNA"/>
</dbReference>
<feature type="region of interest" description="Disordered" evidence="1">
    <location>
        <begin position="1"/>
        <end position="28"/>
    </location>
</feature>
<reference evidence="3 4" key="1">
    <citation type="journal article" date="2021" name="Hortic Res">
        <title>Chromosome-scale assembly of the Dendrobium chrysotoxum genome enhances the understanding of orchid evolution.</title>
        <authorList>
            <person name="Zhang Y."/>
            <person name="Zhang G.Q."/>
            <person name="Zhang D."/>
            <person name="Liu X.D."/>
            <person name="Xu X.Y."/>
            <person name="Sun W.H."/>
            <person name="Yu X."/>
            <person name="Zhu X."/>
            <person name="Wang Z.W."/>
            <person name="Zhao X."/>
            <person name="Zhong W.Y."/>
            <person name="Chen H."/>
            <person name="Yin W.L."/>
            <person name="Huang T."/>
            <person name="Niu S.C."/>
            <person name="Liu Z.J."/>
        </authorList>
    </citation>
    <scope>NUCLEOTIDE SEQUENCE [LARGE SCALE GENOMIC DNA]</scope>
    <source>
        <strain evidence="3">Lindl</strain>
    </source>
</reference>
<name>A0AAV7HNL4_DENCH</name>
<gene>
    <name evidence="3" type="ORF">IEQ34_002330</name>
</gene>
<sequence length="155" mass="16867">MTITRKDVDGRPELTGSPEKGGAGGRGVGNVREIRLGVVRKLPGVSGSGASAGCRNRSLIDGYVPEIDEPGTLQFDWILAGNPSFCTRLYPAMFCKGGLSVVSMVFWFWYCIIVPFGYLVVRSGNMVKGKEKSNTLRRDPSVLQENSLLPADEIR</sequence>
<evidence type="ECO:0000256" key="2">
    <source>
        <dbReference type="SAM" id="Phobius"/>
    </source>
</evidence>
<feature type="transmembrane region" description="Helical" evidence="2">
    <location>
        <begin position="99"/>
        <end position="121"/>
    </location>
</feature>
<evidence type="ECO:0000313" key="3">
    <source>
        <dbReference type="EMBL" id="KAH0469098.1"/>
    </source>
</evidence>
<feature type="compositionally biased region" description="Gly residues" evidence="1">
    <location>
        <begin position="19"/>
        <end position="28"/>
    </location>
</feature>
<dbReference type="Proteomes" id="UP000775213">
    <property type="component" value="Unassembled WGS sequence"/>
</dbReference>